<dbReference type="EMBL" id="JAAGAB010000004">
    <property type="protein sequence ID" value="NDV02893.1"/>
    <property type="molecule type" value="Genomic_DNA"/>
</dbReference>
<evidence type="ECO:0000313" key="2">
    <source>
        <dbReference type="Proteomes" id="UP000474757"/>
    </source>
</evidence>
<dbReference type="Pfam" id="PF14390">
    <property type="entry name" value="DUF4420"/>
    <property type="match status" value="1"/>
</dbReference>
<dbReference type="AlphaFoldDB" id="A0A6B2JMR9"/>
<reference evidence="1 2" key="1">
    <citation type="submission" date="2020-02" db="EMBL/GenBank/DDBJ databases">
        <title>Pseudoroseicyclus tamarix, sp. nov., isolated from offshore sediment of a Tamarix chinensis forest.</title>
        <authorList>
            <person name="Gai Y."/>
        </authorList>
    </citation>
    <scope>NUCLEOTIDE SEQUENCE [LARGE SCALE GENOMIC DNA]</scope>
    <source>
        <strain evidence="1 2">CLL3-39</strain>
    </source>
</reference>
<name>A0A6B2JMR9_9RHOB</name>
<dbReference type="InterPro" id="IPR025534">
    <property type="entry name" value="DUF4420"/>
</dbReference>
<dbReference type="Proteomes" id="UP000474757">
    <property type="component" value="Unassembled WGS sequence"/>
</dbReference>
<organism evidence="1 2">
    <name type="scientific">Pseudoroseicyclus tamaricis</name>
    <dbReference type="NCBI Taxonomy" id="2705421"/>
    <lineage>
        <taxon>Bacteria</taxon>
        <taxon>Pseudomonadati</taxon>
        <taxon>Pseudomonadota</taxon>
        <taxon>Alphaproteobacteria</taxon>
        <taxon>Rhodobacterales</taxon>
        <taxon>Paracoccaceae</taxon>
        <taxon>Pseudoroseicyclus</taxon>
    </lineage>
</organism>
<proteinExistence type="predicted"/>
<sequence>MVAPGTLRARLAGLKPPSAATFSVVEISSSPAAYAAIDGHGRPAVLVETLSTTSREMVRRGLRLQHRAKCHVEIGGIFRTVTASLVACETDDPALQEAFVSIGDILLARLSVATEAEVVAILEELVELLERPGEPSREGAIGLFAELLVLSLARDPVAAVHAWRIGAGDRYDFVLGTGRIEVKASGTRERRHRFSLEQCLPDAGTKAFVASTLVLEGSGGTGVRDLAARVQAMVQKEVDLTMKIQRAILSVMGLPRSGEPIFDEAHAVTKLRWYDVRDMPAVRAVPEGVDQVRFRVNLEGMKPLTLQDLEVRGEQISPCLPPLEN</sequence>
<keyword evidence="2" id="KW-1185">Reference proteome</keyword>
<protein>
    <submittedName>
        <fullName evidence="1">PD-(D/E)XK motif protein</fullName>
    </submittedName>
</protein>
<accession>A0A6B2JMR9</accession>
<gene>
    <name evidence="1" type="ORF">GZA08_18160</name>
</gene>
<evidence type="ECO:0000313" key="1">
    <source>
        <dbReference type="EMBL" id="NDV02893.1"/>
    </source>
</evidence>
<comment type="caution">
    <text evidence="1">The sequence shown here is derived from an EMBL/GenBank/DDBJ whole genome shotgun (WGS) entry which is preliminary data.</text>
</comment>